<feature type="transmembrane region" description="Helical" evidence="1">
    <location>
        <begin position="6"/>
        <end position="25"/>
    </location>
</feature>
<gene>
    <name evidence="2" type="ORF">BG653_01513</name>
    <name evidence="3" type="ORF">CP981_04370</name>
</gene>
<protein>
    <submittedName>
        <fullName evidence="3">Uncharacterized protein</fullName>
    </submittedName>
</protein>
<evidence type="ECO:0000313" key="3">
    <source>
        <dbReference type="EMBL" id="QEV51011.1"/>
    </source>
</evidence>
<dbReference type="EMBL" id="MIGA01000006">
    <property type="protein sequence ID" value="OSY47085.1"/>
    <property type="molecule type" value="Genomic_DNA"/>
</dbReference>
<keyword evidence="4" id="KW-1185">Reference proteome</keyword>
<name>A0AAE6NF20_STRPT</name>
<dbReference type="KEGG" id="spla:CP981_04370"/>
<dbReference type="RefSeq" id="WP_085923454.1">
    <property type="nucleotide sequence ID" value="NZ_BAABSS010000002.1"/>
</dbReference>
<reference evidence="3 5" key="2">
    <citation type="submission" date="2017-09" db="EMBL/GenBank/DDBJ databases">
        <authorList>
            <person name="Lee N."/>
            <person name="Cho B.-K."/>
        </authorList>
    </citation>
    <scope>NUCLEOTIDE SEQUENCE [LARGE SCALE GENOMIC DNA]</scope>
    <source>
        <strain evidence="3 5">ATCC 23948</strain>
    </source>
</reference>
<feature type="transmembrane region" description="Helical" evidence="1">
    <location>
        <begin position="217"/>
        <end position="236"/>
    </location>
</feature>
<accession>A0AAE6NF20</accession>
<keyword evidence="1" id="KW-0472">Membrane</keyword>
<dbReference type="Proteomes" id="UP000325458">
    <property type="component" value="Chromosome"/>
</dbReference>
<sequence>MFAWLFLWLVLGIWLIVGAFAYVVWKRRRQPARHRRWWVLGMCTGAVGYVHTLAYGFALTRPTEVCGQRTFDDDFPLSYVRVDMFPPRLACYWTDSAAYGPSHPTAAGTWLLWCAAALLVAGTVSRAITLSSRTPRWARAGTVLAPAVAAAIWATGIAPLMRLSAVDLHNECFRWQVAHLHSAPSGEIVHTERGFLPPAVDCVFTDGTASLIRVETLGLSCCLSVFLICCAALRLLKAPMPL</sequence>
<feature type="transmembrane region" description="Helical" evidence="1">
    <location>
        <begin position="110"/>
        <end position="128"/>
    </location>
</feature>
<evidence type="ECO:0000313" key="2">
    <source>
        <dbReference type="EMBL" id="OSY47085.1"/>
    </source>
</evidence>
<evidence type="ECO:0000256" key="1">
    <source>
        <dbReference type="SAM" id="Phobius"/>
    </source>
</evidence>
<feature type="transmembrane region" description="Helical" evidence="1">
    <location>
        <begin position="140"/>
        <end position="161"/>
    </location>
</feature>
<reference evidence="2 4" key="1">
    <citation type="submission" date="2016-09" db="EMBL/GenBank/DDBJ databases">
        <title>Streptomyces platensis DSM40041, a candidate organism with high potential of specific P450 cytochromes.</title>
        <authorList>
            <person name="Grumaz C."/>
            <person name="Vainshtein Y."/>
            <person name="Kirstahler P."/>
            <person name="Sohn K."/>
        </authorList>
    </citation>
    <scope>NUCLEOTIDE SEQUENCE [LARGE SCALE GENOMIC DNA]</scope>
    <source>
        <strain evidence="2 4">DSM 40041</strain>
    </source>
</reference>
<evidence type="ECO:0000313" key="4">
    <source>
        <dbReference type="Proteomes" id="UP000194225"/>
    </source>
</evidence>
<feature type="transmembrane region" description="Helical" evidence="1">
    <location>
        <begin position="37"/>
        <end position="58"/>
    </location>
</feature>
<dbReference type="GeneID" id="90922567"/>
<keyword evidence="1" id="KW-1133">Transmembrane helix</keyword>
<proteinExistence type="predicted"/>
<dbReference type="AlphaFoldDB" id="A0AAE6NF20"/>
<dbReference type="EMBL" id="CP023691">
    <property type="protein sequence ID" value="QEV51011.1"/>
    <property type="molecule type" value="Genomic_DNA"/>
</dbReference>
<evidence type="ECO:0000313" key="5">
    <source>
        <dbReference type="Proteomes" id="UP000325458"/>
    </source>
</evidence>
<dbReference type="Proteomes" id="UP000194225">
    <property type="component" value="Unassembled WGS sequence"/>
</dbReference>
<keyword evidence="1" id="KW-0812">Transmembrane</keyword>
<organism evidence="3 5">
    <name type="scientific">Streptomyces platensis</name>
    <dbReference type="NCBI Taxonomy" id="58346"/>
    <lineage>
        <taxon>Bacteria</taxon>
        <taxon>Bacillati</taxon>
        <taxon>Actinomycetota</taxon>
        <taxon>Actinomycetes</taxon>
        <taxon>Kitasatosporales</taxon>
        <taxon>Streptomycetaceae</taxon>
        <taxon>Streptomyces</taxon>
    </lineage>
</organism>